<proteinExistence type="predicted"/>
<sequence length="95" mass="10987">MFISTYAYGTNYTVDCINLQIGQYICPHPNSDLIDRTTQQIRGCSKENKARVLMHVLLRILKELVSITAKDITTACLLLQMKFNDEQLRDHVRNE</sequence>
<accession>A0A8J2HJH9</accession>
<organism evidence="1 2">
    <name type="scientific">Cotesia congregata</name>
    <name type="common">Parasitoid wasp</name>
    <name type="synonym">Apanteles congregatus</name>
    <dbReference type="NCBI Taxonomy" id="51543"/>
    <lineage>
        <taxon>Eukaryota</taxon>
        <taxon>Metazoa</taxon>
        <taxon>Ecdysozoa</taxon>
        <taxon>Arthropoda</taxon>
        <taxon>Hexapoda</taxon>
        <taxon>Insecta</taxon>
        <taxon>Pterygota</taxon>
        <taxon>Neoptera</taxon>
        <taxon>Endopterygota</taxon>
        <taxon>Hymenoptera</taxon>
        <taxon>Apocrita</taxon>
        <taxon>Ichneumonoidea</taxon>
        <taxon>Braconidae</taxon>
        <taxon>Microgastrinae</taxon>
        <taxon>Cotesia</taxon>
    </lineage>
</organism>
<comment type="caution">
    <text evidence="1">The sequence shown here is derived from an EMBL/GenBank/DDBJ whole genome shotgun (WGS) entry which is preliminary data.</text>
</comment>
<dbReference type="Proteomes" id="UP000786811">
    <property type="component" value="Unassembled WGS sequence"/>
</dbReference>
<name>A0A8J2HJH9_COTCN</name>
<evidence type="ECO:0000313" key="1">
    <source>
        <dbReference type="EMBL" id="CAG5100568.1"/>
    </source>
</evidence>
<evidence type="ECO:0000313" key="2">
    <source>
        <dbReference type="Proteomes" id="UP000786811"/>
    </source>
</evidence>
<protein>
    <submittedName>
        <fullName evidence="1">Uncharacterized protein</fullName>
    </submittedName>
</protein>
<dbReference type="AlphaFoldDB" id="A0A8J2HJH9"/>
<dbReference type="EMBL" id="CAJNRD030001122">
    <property type="protein sequence ID" value="CAG5100568.1"/>
    <property type="molecule type" value="Genomic_DNA"/>
</dbReference>
<dbReference type="OrthoDB" id="5804096at2759"/>
<reference evidence="1" key="1">
    <citation type="submission" date="2021-04" db="EMBL/GenBank/DDBJ databases">
        <authorList>
            <person name="Chebbi M.A.C M."/>
        </authorList>
    </citation>
    <scope>NUCLEOTIDE SEQUENCE</scope>
</reference>
<gene>
    <name evidence="1" type="ORF">HICCMSTLAB_LOCUS9641</name>
</gene>
<keyword evidence="2" id="KW-1185">Reference proteome</keyword>